<gene>
    <name evidence="1" type="ORF">ARAMI_57</name>
</gene>
<dbReference type="EMBL" id="LR990833">
    <property type="protein sequence ID" value="CAD7757474.1"/>
    <property type="molecule type" value="Genomic_DNA"/>
</dbReference>
<protein>
    <submittedName>
        <fullName evidence="1">Uncharacterized protein</fullName>
    </submittedName>
</protein>
<keyword evidence="2" id="KW-1185">Reference proteome</keyword>
<evidence type="ECO:0000313" key="1">
    <source>
        <dbReference type="EMBL" id="CAD7757474.1"/>
    </source>
</evidence>
<organism evidence="1 2">
    <name type="scientific">Enterococcus phage Aramis</name>
    <dbReference type="NCBI Taxonomy" id="2795668"/>
    <lineage>
        <taxon>Viruses</taxon>
        <taxon>Duplodnaviria</taxon>
        <taxon>Heunggongvirae</taxon>
        <taxon>Uroviricota</taxon>
        <taxon>Caudoviricetes</taxon>
        <taxon>Aramisvirus</taxon>
        <taxon>Aramisvirus Aramis</taxon>
    </lineage>
</organism>
<dbReference type="Proteomes" id="UP000678481">
    <property type="component" value="Chromosome"/>
</dbReference>
<proteinExistence type="predicted"/>
<sequence>MMNKYYVYTVNSDTPFVVRTNDDLQEEYWDTVAETDGKGLWRFEYEGEEKPGRTPTKYDSVFRVEHIVSVVKIIE</sequence>
<evidence type="ECO:0000313" key="2">
    <source>
        <dbReference type="Proteomes" id="UP000678481"/>
    </source>
</evidence>
<name>A0A8D6XUG7_9CAUD</name>
<accession>A0A8D6XUG7</accession>
<reference evidence="1 2" key="1">
    <citation type="submission" date="2023-02" db="EMBL/GenBank/DDBJ databases">
        <authorList>
            <person name="Petit M.-A."/>
            <person name="Lossouarn J."/>
        </authorList>
    </citation>
    <scope>NUCLEOTIDE SEQUENCE [LARGE SCALE GENOMIC DNA]</scope>
</reference>